<keyword evidence="1" id="KW-0812">Transmembrane</keyword>
<name>A0A7J9V064_9MICO</name>
<evidence type="ECO:0000256" key="1">
    <source>
        <dbReference type="SAM" id="Phobius"/>
    </source>
</evidence>
<feature type="transmembrane region" description="Helical" evidence="1">
    <location>
        <begin position="319"/>
        <end position="341"/>
    </location>
</feature>
<keyword evidence="1" id="KW-0472">Membrane</keyword>
<feature type="transmembrane region" description="Helical" evidence="1">
    <location>
        <begin position="289"/>
        <end position="307"/>
    </location>
</feature>
<dbReference type="Proteomes" id="UP000429644">
    <property type="component" value="Unassembled WGS sequence"/>
</dbReference>
<evidence type="ECO:0000313" key="3">
    <source>
        <dbReference type="EMBL" id="MPV90072.1"/>
    </source>
</evidence>
<gene>
    <name evidence="3" type="ORF">GB882_15460</name>
</gene>
<keyword evidence="1" id="KW-1133">Transmembrane helix</keyword>
<feature type="transmembrane region" description="Helical" evidence="1">
    <location>
        <begin position="108"/>
        <end position="125"/>
    </location>
</feature>
<comment type="caution">
    <text evidence="3">The sequence shown here is derived from an EMBL/GenBank/DDBJ whole genome shotgun (WGS) entry which is preliminary data.</text>
</comment>
<feature type="transmembrane region" description="Helical" evidence="1">
    <location>
        <begin position="82"/>
        <end position="102"/>
    </location>
</feature>
<proteinExistence type="predicted"/>
<evidence type="ECO:0000313" key="4">
    <source>
        <dbReference type="Proteomes" id="UP000429644"/>
    </source>
</evidence>
<feature type="transmembrane region" description="Helical" evidence="1">
    <location>
        <begin position="187"/>
        <end position="205"/>
    </location>
</feature>
<protein>
    <submittedName>
        <fullName evidence="3">DUF1624 domain-containing protein</fullName>
    </submittedName>
</protein>
<organism evidence="3 4">
    <name type="scientific">Georgenia ruanii</name>
    <dbReference type="NCBI Taxonomy" id="348442"/>
    <lineage>
        <taxon>Bacteria</taxon>
        <taxon>Bacillati</taxon>
        <taxon>Actinomycetota</taxon>
        <taxon>Actinomycetes</taxon>
        <taxon>Micrococcales</taxon>
        <taxon>Bogoriellaceae</taxon>
        <taxon>Georgenia</taxon>
    </lineage>
</organism>
<dbReference type="EMBL" id="WHPD01003336">
    <property type="protein sequence ID" value="MPV90072.1"/>
    <property type="molecule type" value="Genomic_DNA"/>
</dbReference>
<keyword evidence="4" id="KW-1185">Reference proteome</keyword>
<accession>A0A7J9V064</accession>
<dbReference type="AlphaFoldDB" id="A0A7J9V064"/>
<feature type="domain" description="Heparan-alpha-glucosaminide N-acetyltransferase catalytic" evidence="2">
    <location>
        <begin position="12"/>
        <end position="207"/>
    </location>
</feature>
<dbReference type="InterPro" id="IPR012429">
    <property type="entry name" value="HGSNAT_cat"/>
</dbReference>
<feature type="transmembrane region" description="Helical" evidence="1">
    <location>
        <begin position="132"/>
        <end position="151"/>
    </location>
</feature>
<feature type="transmembrane region" description="Helical" evidence="1">
    <location>
        <begin position="214"/>
        <end position="233"/>
    </location>
</feature>
<dbReference type="RefSeq" id="WP_226909783.1">
    <property type="nucleotide sequence ID" value="NZ_BAAAOT010000023.1"/>
</dbReference>
<evidence type="ECO:0000259" key="2">
    <source>
        <dbReference type="Pfam" id="PF07786"/>
    </source>
</evidence>
<reference evidence="3 4" key="1">
    <citation type="submission" date="2019-10" db="EMBL/GenBank/DDBJ databases">
        <title>Georgenia wutianyii sp. nov. and Georgenia yuyongxinii sp. nov. isolated from plateau pika (Ochotona curzoniae) in the Qinghai-Tibet plateau of China.</title>
        <authorList>
            <person name="Tian Z."/>
        </authorList>
    </citation>
    <scope>NUCLEOTIDE SEQUENCE [LARGE SCALE GENOMIC DNA]</scope>
    <source>
        <strain evidence="3 4">JCM 15130</strain>
    </source>
</reference>
<feature type="transmembrane region" description="Helical" evidence="1">
    <location>
        <begin position="53"/>
        <end position="70"/>
    </location>
</feature>
<dbReference type="Pfam" id="PF07786">
    <property type="entry name" value="HGSNAT_cat"/>
    <property type="match status" value="1"/>
</dbReference>
<sequence length="408" mass="41611">MAPSDVSTVKRRLVGVDATRGLALVGIMSMHTLPTTDAAGHVTWTAALAGGRMAATFALLAGVGIAFLSGRRPVPPPERRGVAAALATRALLIGGIGLALGFADPDNIEVILPYYGLLFLLAIPLTYLSTRAVAVTGAVVAVGVPVLSHVARSHLPPFSGANPTFAHLVGDPVGQVIELLLTGAYPVLSWMTYICAGLVVGRLPLSSPRVAARLLGWGLGLALIGTLVSRVALGPLGGRHALYAAAAASGLPGSDVSYMLNVEADGTTPTSTWWWLVTDAAHTNTPVNLLHSTGVAVALLGAFLLLTDRVAPRGAAVRAGVGVLAAAGSMTLTLYSAHVVATNALGATDLDPAVDYLGQVAVALLFALVWRRRVGQGPLEAQVSRAARAARRAVAPPVRLASGGPNGP</sequence>
<feature type="transmembrane region" description="Helical" evidence="1">
    <location>
        <begin position="353"/>
        <end position="370"/>
    </location>
</feature>